<feature type="coiled-coil region" evidence="1">
    <location>
        <begin position="212"/>
        <end position="239"/>
    </location>
</feature>
<keyword evidence="2" id="KW-1133">Transmembrane helix</keyword>
<evidence type="ECO:0008006" key="4">
    <source>
        <dbReference type="Google" id="ProtNLM"/>
    </source>
</evidence>
<reference evidence="3" key="1">
    <citation type="journal article" date="2020" name="mSystems">
        <title>Genome- and Community-Level Interaction Insights into Carbon Utilization and Element Cycling Functions of Hydrothermarchaeota in Hydrothermal Sediment.</title>
        <authorList>
            <person name="Zhou Z."/>
            <person name="Liu Y."/>
            <person name="Xu W."/>
            <person name="Pan J."/>
            <person name="Luo Z.H."/>
            <person name="Li M."/>
        </authorList>
    </citation>
    <scope>NUCLEOTIDE SEQUENCE [LARGE SCALE GENOMIC DNA]</scope>
    <source>
        <strain evidence="3">SpSt-609</strain>
    </source>
</reference>
<organism evidence="3">
    <name type="scientific">Fervidobacterium thailandense</name>
    <dbReference type="NCBI Taxonomy" id="1008305"/>
    <lineage>
        <taxon>Bacteria</taxon>
        <taxon>Thermotogati</taxon>
        <taxon>Thermotogota</taxon>
        <taxon>Thermotogae</taxon>
        <taxon>Thermotogales</taxon>
        <taxon>Fervidobacteriaceae</taxon>
        <taxon>Fervidobacterium</taxon>
    </lineage>
</organism>
<evidence type="ECO:0000313" key="3">
    <source>
        <dbReference type="EMBL" id="HGU40798.1"/>
    </source>
</evidence>
<dbReference type="Gene3D" id="1.10.220.30">
    <property type="match status" value="1"/>
</dbReference>
<keyword evidence="2" id="KW-0472">Membrane</keyword>
<proteinExistence type="predicted"/>
<evidence type="ECO:0000256" key="1">
    <source>
        <dbReference type="SAM" id="Coils"/>
    </source>
</evidence>
<dbReference type="InterPro" id="IPR011002">
    <property type="entry name" value="FliG_a-hlx"/>
</dbReference>
<dbReference type="SUPFAM" id="SSF48029">
    <property type="entry name" value="FliG"/>
    <property type="match status" value="1"/>
</dbReference>
<accession>A0A7C4CDV8</accession>
<name>A0A7C4CDV8_9BACT</name>
<dbReference type="AlphaFoldDB" id="A0A7C4CDV8"/>
<keyword evidence="2" id="KW-0812">Transmembrane</keyword>
<feature type="coiled-coil region" evidence="1">
    <location>
        <begin position="79"/>
        <end position="113"/>
    </location>
</feature>
<protein>
    <recommendedName>
        <fullName evidence="4">Flagellar motor switch protein FliG middle domain-containing protein</fullName>
    </recommendedName>
</protein>
<dbReference type="EMBL" id="DSZY01000029">
    <property type="protein sequence ID" value="HGU40798.1"/>
    <property type="molecule type" value="Genomic_DNA"/>
</dbReference>
<gene>
    <name evidence="3" type="ORF">ENT77_06330</name>
</gene>
<feature type="transmembrane region" description="Helical" evidence="2">
    <location>
        <begin position="9"/>
        <end position="32"/>
    </location>
</feature>
<comment type="caution">
    <text evidence="3">The sequence shown here is derived from an EMBL/GenBank/DDBJ whole genome shotgun (WGS) entry which is preliminary data.</text>
</comment>
<keyword evidence="1" id="KW-0175">Coiled coil</keyword>
<evidence type="ECO:0000256" key="2">
    <source>
        <dbReference type="SAM" id="Phobius"/>
    </source>
</evidence>
<sequence length="316" mass="36330">MAKFDKRKLFLVLVGVVFAVVVMSLLFFYGYANFLARQLYGPSASIFGGWRNYVSYLFSKVPLLKNFVEYQPLEAVTPYAYFEKVLDEYKEELEKLMAEIESREQAVSQKEKSIDDIIRALKAVEETWKEERLKEEISKLEPTLTKKRIDEIVDTFLNSDPSQLRRLLNAENMTVETLAVIFSKLPADTRAELLQSLTAVNPRKAAQVVEKMAGVDQIISDLDLRIEELKEKLREVLDAQATLVTMTGISKGVSTLLSELSYEELWNLVDKFKGNPDLVFYILSQLDNNTMVRLLKDIKDKDEKLFIEILSRGARF</sequence>